<dbReference type="PANTHER" id="PTHR22916">
    <property type="entry name" value="GLYCOSYLTRANSFERASE"/>
    <property type="match status" value="1"/>
</dbReference>
<gene>
    <name evidence="2" type="ordered locus">Anacy_0293</name>
</gene>
<keyword evidence="3" id="KW-1185">Reference proteome</keyword>
<organism evidence="2 3">
    <name type="scientific">Anabaena cylindrica (strain ATCC 27899 / PCC 7122)</name>
    <dbReference type="NCBI Taxonomy" id="272123"/>
    <lineage>
        <taxon>Bacteria</taxon>
        <taxon>Bacillati</taxon>
        <taxon>Cyanobacteriota</taxon>
        <taxon>Cyanophyceae</taxon>
        <taxon>Nostocales</taxon>
        <taxon>Nostocaceae</taxon>
        <taxon>Anabaena</taxon>
    </lineage>
</organism>
<dbReference type="PANTHER" id="PTHR22916:SF3">
    <property type="entry name" value="UDP-GLCNAC:BETAGAL BETA-1,3-N-ACETYLGLUCOSAMINYLTRANSFERASE-LIKE PROTEIN 1"/>
    <property type="match status" value="1"/>
</dbReference>
<dbReference type="KEGG" id="acy:Anacy_0293"/>
<dbReference type="InterPro" id="IPR001173">
    <property type="entry name" value="Glyco_trans_2-like"/>
</dbReference>
<dbReference type="GO" id="GO:0016758">
    <property type="term" value="F:hexosyltransferase activity"/>
    <property type="evidence" value="ECO:0007669"/>
    <property type="project" value="UniProtKB-ARBA"/>
</dbReference>
<dbReference type="eggNOG" id="COG0463">
    <property type="taxonomic scope" value="Bacteria"/>
</dbReference>
<evidence type="ECO:0000313" key="3">
    <source>
        <dbReference type="Proteomes" id="UP000010474"/>
    </source>
</evidence>
<dbReference type="AlphaFoldDB" id="K9ZBY2"/>
<keyword evidence="2" id="KW-0808">Transferase</keyword>
<dbReference type="OrthoDB" id="508564at2"/>
<reference evidence="3" key="1">
    <citation type="journal article" date="2013" name="Proc. Natl. Acad. Sci. U.S.A.">
        <title>Improving the coverage of the cyanobacterial phylum using diversity-driven genome sequencing.</title>
        <authorList>
            <person name="Shih P.M."/>
            <person name="Wu D."/>
            <person name="Latifi A."/>
            <person name="Axen S.D."/>
            <person name="Fewer D.P."/>
            <person name="Talla E."/>
            <person name="Calteau A."/>
            <person name="Cai F."/>
            <person name="Tandeau de Marsac N."/>
            <person name="Rippka R."/>
            <person name="Herdman M."/>
            <person name="Sivonen K."/>
            <person name="Coursin T."/>
            <person name="Laurent T."/>
            <person name="Goodwin L."/>
            <person name="Nolan M."/>
            <person name="Davenport K.W."/>
            <person name="Han C.S."/>
            <person name="Rubin E.M."/>
            <person name="Eisen J.A."/>
            <person name="Woyke T."/>
            <person name="Gugger M."/>
            <person name="Kerfeld C.A."/>
        </authorList>
    </citation>
    <scope>NUCLEOTIDE SEQUENCE [LARGE SCALE GENOMIC DNA]</scope>
    <source>
        <strain evidence="3">ATCC 27899 / PCC 7122</strain>
    </source>
</reference>
<evidence type="ECO:0000259" key="1">
    <source>
        <dbReference type="Pfam" id="PF00535"/>
    </source>
</evidence>
<dbReference type="InterPro" id="IPR029044">
    <property type="entry name" value="Nucleotide-diphossugar_trans"/>
</dbReference>
<feature type="domain" description="Glycosyltransferase 2-like" evidence="1">
    <location>
        <begin position="6"/>
        <end position="129"/>
    </location>
</feature>
<protein>
    <submittedName>
        <fullName evidence="2">Glycosyl transferase family 2</fullName>
    </submittedName>
</protein>
<dbReference type="RefSeq" id="WP_015212551.1">
    <property type="nucleotide sequence ID" value="NC_019771.1"/>
</dbReference>
<sequence length="328" mass="38027">MNKLLTIAIPTYNRAALLDKQLAWLAKSIKGFESECEIIVSDNCSEDNTQEIINKWQIQLNNTVFLNNRNSKNIGLMPNIAFCIQSASGQYVWTVGDDDPIQERSLAYLLTTLKQHPSLTLMFLNCSGRDKRTNKIVVEHWFKSNTNEPVTNGRNIFQRYLQESFGGVLFMTAVVYKTELVQRALKTWPTSAKNLASQAYWTGFCALHGSVIVTKDNYLECTMHASHLDQDPRLALMMQYIYIPEVYLKLLTIGYSYKFCQRKILRNLVKLNYWRIFLGGFRRWPFLAMRVMLYYWSLICQSAYRLIFVSRKNNDVEAQLITSLSKEG</sequence>
<name>K9ZBY2_ANACC</name>
<proteinExistence type="predicted"/>
<evidence type="ECO:0000313" key="2">
    <source>
        <dbReference type="EMBL" id="AFZ55895.1"/>
    </source>
</evidence>
<dbReference type="Gene3D" id="3.90.550.10">
    <property type="entry name" value="Spore Coat Polysaccharide Biosynthesis Protein SpsA, Chain A"/>
    <property type="match status" value="1"/>
</dbReference>
<dbReference type="EMBL" id="CP003659">
    <property type="protein sequence ID" value="AFZ55895.1"/>
    <property type="molecule type" value="Genomic_DNA"/>
</dbReference>
<dbReference type="STRING" id="272123.Anacy_0293"/>
<accession>K9ZBY2</accession>
<dbReference type="SUPFAM" id="SSF53448">
    <property type="entry name" value="Nucleotide-diphospho-sugar transferases"/>
    <property type="match status" value="1"/>
</dbReference>
<dbReference type="HOGENOM" id="CLU_071997_0_0_3"/>
<dbReference type="Proteomes" id="UP000010474">
    <property type="component" value="Chromosome"/>
</dbReference>
<dbReference type="Pfam" id="PF00535">
    <property type="entry name" value="Glycos_transf_2"/>
    <property type="match status" value="1"/>
</dbReference>
<dbReference type="PATRIC" id="fig|272123.3.peg.316"/>
<dbReference type="CDD" id="cd00761">
    <property type="entry name" value="Glyco_tranf_GTA_type"/>
    <property type="match status" value="1"/>
</dbReference>